<feature type="domain" description="MannoseP isomerase/GMP-like beta-helix" evidence="2">
    <location>
        <begin position="307"/>
        <end position="360"/>
    </location>
</feature>
<dbReference type="EMBL" id="JAVRHT010000007">
    <property type="protein sequence ID" value="MDT0631017.1"/>
    <property type="molecule type" value="Genomic_DNA"/>
</dbReference>
<dbReference type="Gene3D" id="3.90.550.10">
    <property type="entry name" value="Spore Coat Polysaccharide Biosynthesis Protein SpsA, Chain A"/>
    <property type="match status" value="1"/>
</dbReference>
<name>A0ABU3BP02_9BACT</name>
<sequence>MSLHAVIMAGGIGSRFWPRSRRATPKQFLDVFGEASMIQNTFARLQPLVEPENVLVVTNADYIEQTHAHLPAVPRENVLGEPVARNTAPCVALAAARLHALDPDATMVVLPADHLITNVERFHEVLQAAAEAAQPQGDGPGPLVTIGIRPTHPETGYGYIQFDADGDTDGIADDGTDDAPRAHRVLTFAEKPDLQTAERFLDAGDFLWNSGMFIWRADAILAAFERYLPKVYALFAPLEDAFGTPREAEAIADAYERSPKISIDYGVMEQADSVLVVPGSFGWSDVGDWRAVHELSDQDEAGNRAEGNVILKDTARSFARSTEDRLLVLVGMEDAVVVDTGDAVLVCHREQAQKVKDVVDFLGVHGMDDYT</sequence>
<evidence type="ECO:0000313" key="3">
    <source>
        <dbReference type="EMBL" id="MDT0631017.1"/>
    </source>
</evidence>
<accession>A0ABU3BP02</accession>
<proteinExistence type="predicted"/>
<dbReference type="SUPFAM" id="SSF53448">
    <property type="entry name" value="Nucleotide-diphospho-sugar transferases"/>
    <property type="match status" value="1"/>
</dbReference>
<dbReference type="GO" id="GO:0016779">
    <property type="term" value="F:nucleotidyltransferase activity"/>
    <property type="evidence" value="ECO:0007669"/>
    <property type="project" value="UniProtKB-KW"/>
</dbReference>
<dbReference type="PANTHER" id="PTHR46390">
    <property type="entry name" value="MANNOSE-1-PHOSPHATE GUANYLYLTRANSFERASE"/>
    <property type="match status" value="1"/>
</dbReference>
<evidence type="ECO:0000259" key="2">
    <source>
        <dbReference type="Pfam" id="PF22640"/>
    </source>
</evidence>
<keyword evidence="3" id="KW-0548">Nucleotidyltransferase</keyword>
<keyword evidence="4" id="KW-1185">Reference proteome</keyword>
<dbReference type="Pfam" id="PF22640">
    <property type="entry name" value="ManC_GMP_beta-helix"/>
    <property type="match status" value="1"/>
</dbReference>
<dbReference type="InterPro" id="IPR049577">
    <property type="entry name" value="GMPP_N"/>
</dbReference>
<dbReference type="RefSeq" id="WP_311662356.1">
    <property type="nucleotide sequence ID" value="NZ_JAVRHT010000007.1"/>
</dbReference>
<feature type="domain" description="Nucleotidyl transferase" evidence="1">
    <location>
        <begin position="5"/>
        <end position="300"/>
    </location>
</feature>
<dbReference type="PANTHER" id="PTHR46390:SF1">
    <property type="entry name" value="MANNOSE-1-PHOSPHATE GUANYLYLTRANSFERASE"/>
    <property type="match status" value="1"/>
</dbReference>
<protein>
    <submittedName>
        <fullName evidence="3">Mannose-1-phosphate guanylyltransferase</fullName>
    </submittedName>
</protein>
<gene>
    <name evidence="3" type="ORF">RM540_04575</name>
</gene>
<dbReference type="InterPro" id="IPR005835">
    <property type="entry name" value="NTP_transferase_dom"/>
</dbReference>
<dbReference type="InterPro" id="IPR051161">
    <property type="entry name" value="Mannose-6P_isomerase_type2"/>
</dbReference>
<dbReference type="InterPro" id="IPR054566">
    <property type="entry name" value="ManC/GMP-like_b-helix"/>
</dbReference>
<keyword evidence="3" id="KW-0808">Transferase</keyword>
<organism evidence="3 4">
    <name type="scientific">Rubrivirga litoralis</name>
    <dbReference type="NCBI Taxonomy" id="3075598"/>
    <lineage>
        <taxon>Bacteria</taxon>
        <taxon>Pseudomonadati</taxon>
        <taxon>Rhodothermota</taxon>
        <taxon>Rhodothermia</taxon>
        <taxon>Rhodothermales</taxon>
        <taxon>Rubricoccaceae</taxon>
        <taxon>Rubrivirga</taxon>
    </lineage>
</organism>
<evidence type="ECO:0000313" key="4">
    <source>
        <dbReference type="Proteomes" id="UP001267426"/>
    </source>
</evidence>
<evidence type="ECO:0000259" key="1">
    <source>
        <dbReference type="Pfam" id="PF00483"/>
    </source>
</evidence>
<dbReference type="SUPFAM" id="SSF159283">
    <property type="entry name" value="Guanosine diphospho-D-mannose pyrophosphorylase/mannose-6-phosphate isomerase linker domain"/>
    <property type="match status" value="1"/>
</dbReference>
<reference evidence="3 4" key="1">
    <citation type="submission" date="2023-09" db="EMBL/GenBank/DDBJ databases">
        <authorList>
            <person name="Rey-Velasco X."/>
        </authorList>
    </citation>
    <scope>NUCLEOTIDE SEQUENCE [LARGE SCALE GENOMIC DNA]</scope>
    <source>
        <strain evidence="3 4">F394</strain>
    </source>
</reference>
<dbReference type="CDD" id="cd02509">
    <property type="entry name" value="GDP-M1P_Guanylyltransferase"/>
    <property type="match status" value="1"/>
</dbReference>
<comment type="caution">
    <text evidence="3">The sequence shown here is derived from an EMBL/GenBank/DDBJ whole genome shotgun (WGS) entry which is preliminary data.</text>
</comment>
<dbReference type="Proteomes" id="UP001267426">
    <property type="component" value="Unassembled WGS sequence"/>
</dbReference>
<dbReference type="InterPro" id="IPR029044">
    <property type="entry name" value="Nucleotide-diphossugar_trans"/>
</dbReference>
<dbReference type="Pfam" id="PF00483">
    <property type="entry name" value="NTP_transferase"/>
    <property type="match status" value="1"/>
</dbReference>